<dbReference type="Proteomes" id="UP001060170">
    <property type="component" value="Chromosome 12"/>
</dbReference>
<accession>A0ACC0E070</accession>
<reference evidence="2" key="1">
    <citation type="journal article" date="2018" name="BMC Genomics">
        <title>Genomic insights into host adaptation between the wheat stripe rust pathogen (Puccinia striiformis f. sp. tritici) and the barley stripe rust pathogen (Puccinia striiformis f. sp. hordei).</title>
        <authorList>
            <person name="Xia C."/>
            <person name="Wang M."/>
            <person name="Yin C."/>
            <person name="Cornejo O.E."/>
            <person name="Hulbert S.H."/>
            <person name="Chen X."/>
        </authorList>
    </citation>
    <scope>NUCLEOTIDE SEQUENCE [LARGE SCALE GENOMIC DNA]</scope>
    <source>
        <strain evidence="2">93-210</strain>
    </source>
</reference>
<name>A0ACC0E070_9BASI</name>
<organism evidence="1 2">
    <name type="scientific">Puccinia striiformis f. sp. tritici</name>
    <dbReference type="NCBI Taxonomy" id="168172"/>
    <lineage>
        <taxon>Eukaryota</taxon>
        <taxon>Fungi</taxon>
        <taxon>Dikarya</taxon>
        <taxon>Basidiomycota</taxon>
        <taxon>Pucciniomycotina</taxon>
        <taxon>Pucciniomycetes</taxon>
        <taxon>Pucciniales</taxon>
        <taxon>Pucciniaceae</taxon>
        <taxon>Puccinia</taxon>
    </lineage>
</organism>
<gene>
    <name evidence="1" type="ORF">MJO28_012434</name>
</gene>
<evidence type="ECO:0000313" key="1">
    <source>
        <dbReference type="EMBL" id="KAI7942407.1"/>
    </source>
</evidence>
<sequence>NNFFDWKKTITGHFTAMGKLKYITLELEKPDNEDTAHIFIQERAQVLQAICLTVNDKNRSHIILFDDPFWAFKALDKKTRLQQCVHDHQHHIGNNNVLATLMLINLPMDHFHHIIQFLFSNKNLSIQQVTDCLDSEAALLKNSNSKAALLKSSNSSESAMYGFQKSQNSNQNKFSSQTNAECKAQNNKHAQKQKNQP</sequence>
<comment type="caution">
    <text evidence="1">The sequence shown here is derived from an EMBL/GenBank/DDBJ whole genome shotgun (WGS) entry which is preliminary data.</text>
</comment>
<evidence type="ECO:0000313" key="2">
    <source>
        <dbReference type="Proteomes" id="UP001060170"/>
    </source>
</evidence>
<reference evidence="2" key="2">
    <citation type="journal article" date="2018" name="Mol. Plant Microbe Interact.">
        <title>Genome sequence resources for the wheat stripe rust pathogen (Puccinia striiformis f. sp. tritici) and the barley stripe rust pathogen (Puccinia striiformis f. sp. hordei).</title>
        <authorList>
            <person name="Xia C."/>
            <person name="Wang M."/>
            <person name="Yin C."/>
            <person name="Cornejo O.E."/>
            <person name="Hulbert S.H."/>
            <person name="Chen X."/>
        </authorList>
    </citation>
    <scope>NUCLEOTIDE SEQUENCE [LARGE SCALE GENOMIC DNA]</scope>
    <source>
        <strain evidence="2">93-210</strain>
    </source>
</reference>
<keyword evidence="2" id="KW-1185">Reference proteome</keyword>
<proteinExistence type="predicted"/>
<dbReference type="EMBL" id="CM045876">
    <property type="protein sequence ID" value="KAI7942407.1"/>
    <property type="molecule type" value="Genomic_DNA"/>
</dbReference>
<feature type="non-terminal residue" evidence="1">
    <location>
        <position position="1"/>
    </location>
</feature>
<protein>
    <submittedName>
        <fullName evidence="1">Uncharacterized protein</fullName>
    </submittedName>
</protein>
<reference evidence="1 2" key="3">
    <citation type="journal article" date="2022" name="Microbiol. Spectr.">
        <title>Folding features and dynamics of 3D genome architecture in plant fungal pathogens.</title>
        <authorList>
            <person name="Xia C."/>
        </authorList>
    </citation>
    <scope>NUCLEOTIDE SEQUENCE [LARGE SCALE GENOMIC DNA]</scope>
    <source>
        <strain evidence="1 2">93-210</strain>
    </source>
</reference>